<evidence type="ECO:0000313" key="2">
    <source>
        <dbReference type="EMBL" id="OZY58420.1"/>
    </source>
</evidence>
<dbReference type="Pfam" id="PF20178">
    <property type="entry name" value="ToxA_N"/>
    <property type="match status" value="1"/>
</dbReference>
<organism evidence="2 3">
    <name type="scientific">Pseudomonas lundensis</name>
    <dbReference type="NCBI Taxonomy" id="86185"/>
    <lineage>
        <taxon>Bacteria</taxon>
        <taxon>Pseudomonadati</taxon>
        <taxon>Pseudomonadota</taxon>
        <taxon>Gammaproteobacteria</taxon>
        <taxon>Pseudomonadales</taxon>
        <taxon>Pseudomonadaceae</taxon>
        <taxon>Pseudomonas</taxon>
    </lineage>
</organism>
<accession>A0A266N7Q1</accession>
<feature type="domain" description="Dermonecrotic toxin N-terminal" evidence="1">
    <location>
        <begin position="267"/>
        <end position="452"/>
    </location>
</feature>
<gene>
    <name evidence="2" type="ORF">CJF39_16450</name>
</gene>
<evidence type="ECO:0000313" key="3">
    <source>
        <dbReference type="Proteomes" id="UP000215788"/>
    </source>
</evidence>
<sequence length="1936" mass="214791">MPHAKTSYVEILKLNGKGPPVNHQTLPIIERISVYELADAVGFVYVERNSPVAAELAMDLLSYLLQKLESPTLTPEHCADRLFLLTFCTQVAVKEAVARLLAVPANTVKHPDVGTLLLKLANLIWAANAGDTHYPGTRPEPALRTQFKNGIISRLSALPRPHPATLSFIANILDRHCTRTTQKLAIDSLTTYNPLPGLLAAQPSLLDCVRAELGAAFPALPAGFPLPNLKSVVFTDHVNPALPVRTLATLIERSQASPTDTATGAHPTHIRFRSSDATKAESEIAVSPQQYNHFMQRLKQLSTAYVETLNTYWARPCADNDVPPCSNEDAFVQALKGQLETEIRLLSADGSLSPDGATLIRQVIDHPVAADRAARPDSALVKVVRLAIQNVSTQAPRLLYSVLAFIQDTPGTVSTKAIVYSLHKGLEEFDTPQALKDEMNRRFNNRDELRAWLPCVDAHDYAETAFFSEDSPKKLRTQTLTGDAFKEWAADQRQKHGNDIQYFFKHATVLGLFRSPQALVQRLDDAIQRRSYLPVHNVLAARTAKLLDRVTPEEIARAFYIQQHPDHPLPVSAQVPIIDLSAVFTAPARIKALTRDTEFRALSLEVFASPTAQAILRGVMNELSDYIPHALTVSGQSALTLTHKCTRHDRSVPSINSRHYRIFFAAQQSIRNARFFSPEYHFFTSSLLLSDAKTLSAHSPEVIVQPHDIDKARQVSTTLSSTVHGLIGGGLNVPDLAALAGALEVDTLFPAPSIAGSGLQGATLNQRMTVLVDSPAFHRLETALLSAAPWTDIERNNATPGLIRALTVSTLTDYLYPPATHWQGHLCGFNLNAPRLGNLTLEAVRTQLMEHLRSTLKCTSHQEVDLALGVLAPRYCPELLIFDAPHDLRYANSKQAIDFRHAVAMAELAFAGAAIDMGYARLVQLHQSTLSQTLTSEQTTAISVLRKTPVLHFAMCRGAIPFTPMADVTSEDVMTAFQYTTELEEEHARAMTSLVQPPPDRKKMALQQIAQHHPRHDLDVRRAFTEPQIHHYFVNRFKSRGRNMRMSLLEKYMTCGQDSEFDDQVLGFDTRGLAGCTLNRAFNTAYDTYQAEHRKALVVKLRHAINDLPAEQRAQLLSANHFLSLEFDVENNWNYTPCYFGLLAVSTHPSGSYVYEVFCPSGTIRKVAPNGEGMAMYASFDPSGILRTGHTIEGLPQLDVDAYTTGMTGSTRGRPRLTLSFTWEPSADMPQNTRIQRLSELMVDKVFSLAITSARPLYAHVTPYEAYKNELVARTELIFRMIIPFYSLYRDIENDEVTAATLFSALLEILAFVLPFGKALFSGYRASLILGKIVVRSTSFGVSRAALLSMRAAYGSRAFVISLSKGIAQAANPFALVGLLFQGGLKGLGYLQRTLLLREKLKTVPALAHLRTQLDPGHALTIAYAGSSIQPTSFGPLQRAVNPFKPDFSWGIRKLDVRQQQRFHQPDVDLSTATYSDYTYHLAGKDYIKMQGNVFALAHTPGSRVPHIYNGDQKGPAVRFDTLAQEWELVVAGLAGGSPPRAQPLTRQISLPMDGIIEIEGAYMVSYKGYVLPVAYDAHLQAWRHLRDKSLGEPVWRSDMGQWEKGSVDAFNTHKSRTPTPTRLKSFTFPTLPKVPENAVAIPNNIHYIWIGTRAPELHLISNIATNLTRSPGFISTLHLDVSASLFETVKQLCNERAPGLIVSKLQDEPFYAVFKTSPNAEQYALIKESASQLYASACDVVRFPLTNYYGGIYMDLDDVIKGSLNAAELKAAPDDLLLGNLVTLADINFHGYNSSHFATQPNNPVMTAISTEMHNRFMANKTFYLKPRPTLDEQLSSQALEQARKEYQAYFETYFRLTGPTLLNDVLSKERRVCYETAFQAVQGKTVFEQSSVADAVYLENLNTAFDHYFPFARKFEIDTGSEHSWKTAEQTLTG</sequence>
<dbReference type="Gene3D" id="3.90.550.20">
    <property type="match status" value="1"/>
</dbReference>
<name>A0A266N7Q1_9PSED</name>
<comment type="caution">
    <text evidence="2">The sequence shown here is derived from an EMBL/GenBank/DDBJ whole genome shotgun (WGS) entry which is preliminary data.</text>
</comment>
<reference evidence="2 3" key="1">
    <citation type="submission" date="2017-08" db="EMBL/GenBank/DDBJ databases">
        <title>Genomic and metabolic characterisation of spoilage-associated Pseudomonas species.</title>
        <authorList>
            <person name="Stanborough T."/>
            <person name="Fegan N."/>
            <person name="Powell S.M."/>
            <person name="Singh T."/>
            <person name="Tamplin M.L."/>
            <person name="Chandry P.S."/>
        </authorList>
    </citation>
    <scope>NUCLEOTIDE SEQUENCE [LARGE SCALE GENOMIC DNA]</scope>
    <source>
        <strain evidence="2 3">L1802</strain>
    </source>
</reference>
<dbReference type="SUPFAM" id="SSF53448">
    <property type="entry name" value="Nucleotide-diphospho-sugar transferases"/>
    <property type="match status" value="1"/>
</dbReference>
<dbReference type="InterPro" id="IPR046673">
    <property type="entry name" value="ToxA_N"/>
</dbReference>
<evidence type="ECO:0000259" key="1">
    <source>
        <dbReference type="Pfam" id="PF20178"/>
    </source>
</evidence>
<dbReference type="Proteomes" id="UP000215788">
    <property type="component" value="Unassembled WGS sequence"/>
</dbReference>
<dbReference type="EMBL" id="NQKI01000027">
    <property type="protein sequence ID" value="OZY58420.1"/>
    <property type="molecule type" value="Genomic_DNA"/>
</dbReference>
<proteinExistence type="predicted"/>
<protein>
    <recommendedName>
        <fullName evidence="1">Dermonecrotic toxin N-terminal domain-containing protein</fullName>
    </recommendedName>
</protein>
<dbReference type="InterPro" id="IPR029044">
    <property type="entry name" value="Nucleotide-diphossugar_trans"/>
</dbReference>